<evidence type="ECO:0000313" key="2">
    <source>
        <dbReference type="EMBL" id="RFM34124.1"/>
    </source>
</evidence>
<dbReference type="NCBIfam" id="TIGR00481">
    <property type="entry name" value="YbhB/YbcL family Raf kinase inhibitor-like protein"/>
    <property type="match status" value="1"/>
</dbReference>
<gene>
    <name evidence="2" type="ORF">DXN04_12605</name>
</gene>
<comment type="caution">
    <text evidence="2">The sequence shown here is derived from an EMBL/GenBank/DDBJ whole genome shotgun (WGS) entry which is preliminary data.</text>
</comment>
<reference evidence="2 3" key="1">
    <citation type="submission" date="2018-08" db="EMBL/GenBank/DDBJ databases">
        <title>Chitinophaga sp. K20C18050901, a novel bacterium isolated from forest soil.</title>
        <authorList>
            <person name="Wang C."/>
        </authorList>
    </citation>
    <scope>NUCLEOTIDE SEQUENCE [LARGE SCALE GENOMIC DNA]</scope>
    <source>
        <strain evidence="2 3">K20C18050901</strain>
    </source>
</reference>
<protein>
    <submittedName>
        <fullName evidence="2">YbhB/YbcL family Raf kinase inhibitor-like protein</fullName>
    </submittedName>
</protein>
<keyword evidence="1" id="KW-0732">Signal</keyword>
<dbReference type="EMBL" id="QTJV01000004">
    <property type="protein sequence ID" value="RFM34124.1"/>
    <property type="molecule type" value="Genomic_DNA"/>
</dbReference>
<evidence type="ECO:0000256" key="1">
    <source>
        <dbReference type="SAM" id="SignalP"/>
    </source>
</evidence>
<evidence type="ECO:0000313" key="3">
    <source>
        <dbReference type="Proteomes" id="UP000261174"/>
    </source>
</evidence>
<proteinExistence type="predicted"/>
<organism evidence="2 3">
    <name type="scientific">Chitinophaga silvisoli</name>
    <dbReference type="NCBI Taxonomy" id="2291814"/>
    <lineage>
        <taxon>Bacteria</taxon>
        <taxon>Pseudomonadati</taxon>
        <taxon>Bacteroidota</taxon>
        <taxon>Chitinophagia</taxon>
        <taxon>Chitinophagales</taxon>
        <taxon>Chitinophagaceae</taxon>
        <taxon>Chitinophaga</taxon>
    </lineage>
</organism>
<dbReference type="PANTHER" id="PTHR30289:SF1">
    <property type="entry name" value="PEBP (PHOSPHATIDYLETHANOLAMINE-BINDING PROTEIN) FAMILY PROTEIN"/>
    <property type="match status" value="1"/>
</dbReference>
<dbReference type="Proteomes" id="UP000261174">
    <property type="component" value="Unassembled WGS sequence"/>
</dbReference>
<dbReference type="RefSeq" id="WP_116853714.1">
    <property type="nucleotide sequence ID" value="NZ_QTJV01000004.1"/>
</dbReference>
<dbReference type="Gene3D" id="3.90.280.10">
    <property type="entry name" value="PEBP-like"/>
    <property type="match status" value="1"/>
</dbReference>
<feature type="chain" id="PRO_5017533482" evidence="1">
    <location>
        <begin position="21"/>
        <end position="180"/>
    </location>
</feature>
<sequence length="180" mass="19104">MKKLSTLLAMIAIFAISAHAQTFTLKSSDLGGQFSNKQYNNFMGYTGENQSPALSWEHAPAGTKAFAVTMYDFDAPTGSGFWHWVVYNIPADVKELKAGAGNPAKQLLPAGAVQGVTDFGQPGYGGPAPTPGLPHMYLITVYALKSPLTLDKGATAAYVGFNLNMTMLGKASIIAYAQHP</sequence>
<dbReference type="InterPro" id="IPR008914">
    <property type="entry name" value="PEBP"/>
</dbReference>
<accession>A0A3E1P1U5</accession>
<dbReference type="OrthoDB" id="9797506at2"/>
<dbReference type="AlphaFoldDB" id="A0A3E1P1U5"/>
<dbReference type="InterPro" id="IPR005247">
    <property type="entry name" value="YbhB_YbcL/LppC-like"/>
</dbReference>
<dbReference type="PANTHER" id="PTHR30289">
    <property type="entry name" value="UNCHARACTERIZED PROTEIN YBCL-RELATED"/>
    <property type="match status" value="1"/>
</dbReference>
<dbReference type="InterPro" id="IPR036610">
    <property type="entry name" value="PEBP-like_sf"/>
</dbReference>
<feature type="signal peptide" evidence="1">
    <location>
        <begin position="1"/>
        <end position="20"/>
    </location>
</feature>
<name>A0A3E1P1U5_9BACT</name>
<dbReference type="Pfam" id="PF01161">
    <property type="entry name" value="PBP"/>
    <property type="match status" value="1"/>
</dbReference>
<dbReference type="SUPFAM" id="SSF49777">
    <property type="entry name" value="PEBP-like"/>
    <property type="match status" value="1"/>
</dbReference>
<dbReference type="CDD" id="cd00865">
    <property type="entry name" value="PEBP_bact_arch"/>
    <property type="match status" value="1"/>
</dbReference>
<keyword evidence="3" id="KW-1185">Reference proteome</keyword>